<dbReference type="EMBL" id="BFEA01000044">
    <property type="protein sequence ID" value="GBG63953.1"/>
    <property type="molecule type" value="Genomic_DNA"/>
</dbReference>
<name>A0A388K1X3_CHABU</name>
<dbReference type="Proteomes" id="UP000265515">
    <property type="component" value="Unassembled WGS sequence"/>
</dbReference>
<dbReference type="OrthoDB" id="2693386at2759"/>
<evidence type="ECO:0000313" key="2">
    <source>
        <dbReference type="Proteomes" id="UP000265515"/>
    </source>
</evidence>
<reference evidence="1 2" key="1">
    <citation type="journal article" date="2018" name="Cell">
        <title>The Chara Genome: Secondary Complexity and Implications for Plant Terrestrialization.</title>
        <authorList>
            <person name="Nishiyama T."/>
            <person name="Sakayama H."/>
            <person name="Vries J.D."/>
            <person name="Buschmann H."/>
            <person name="Saint-Marcoux D."/>
            <person name="Ullrich K.K."/>
            <person name="Haas F.B."/>
            <person name="Vanderstraeten L."/>
            <person name="Becker D."/>
            <person name="Lang D."/>
            <person name="Vosolsobe S."/>
            <person name="Rombauts S."/>
            <person name="Wilhelmsson P.K.I."/>
            <person name="Janitza P."/>
            <person name="Kern R."/>
            <person name="Heyl A."/>
            <person name="Rumpler F."/>
            <person name="Villalobos L.I.A.C."/>
            <person name="Clay J.M."/>
            <person name="Skokan R."/>
            <person name="Toyoda A."/>
            <person name="Suzuki Y."/>
            <person name="Kagoshima H."/>
            <person name="Schijlen E."/>
            <person name="Tajeshwar N."/>
            <person name="Catarino B."/>
            <person name="Hetherington A.J."/>
            <person name="Saltykova A."/>
            <person name="Bonnot C."/>
            <person name="Breuninger H."/>
            <person name="Symeonidi A."/>
            <person name="Radhakrishnan G.V."/>
            <person name="Van Nieuwerburgh F."/>
            <person name="Deforce D."/>
            <person name="Chang C."/>
            <person name="Karol K.G."/>
            <person name="Hedrich R."/>
            <person name="Ulvskov P."/>
            <person name="Glockner G."/>
            <person name="Delwiche C.F."/>
            <person name="Petrasek J."/>
            <person name="Van de Peer Y."/>
            <person name="Friml J."/>
            <person name="Beilby M."/>
            <person name="Dolan L."/>
            <person name="Kohara Y."/>
            <person name="Sugano S."/>
            <person name="Fujiyama A."/>
            <person name="Delaux P.-M."/>
            <person name="Quint M."/>
            <person name="TheiBen G."/>
            <person name="Hagemann M."/>
            <person name="Harholt J."/>
            <person name="Dunand C."/>
            <person name="Zachgo S."/>
            <person name="Langdale J."/>
            <person name="Maumus F."/>
            <person name="Straeten D.V.D."/>
            <person name="Gould S.B."/>
            <person name="Rensing S.A."/>
        </authorList>
    </citation>
    <scope>NUCLEOTIDE SEQUENCE [LARGE SCALE GENOMIC DNA]</scope>
    <source>
        <strain evidence="1 2">S276</strain>
    </source>
</reference>
<dbReference type="AlphaFoldDB" id="A0A388K1X3"/>
<proteinExistence type="predicted"/>
<gene>
    <name evidence="1" type="ORF">CBR_g39957</name>
</gene>
<organism evidence="1 2">
    <name type="scientific">Chara braunii</name>
    <name type="common">Braun's stonewort</name>
    <dbReference type="NCBI Taxonomy" id="69332"/>
    <lineage>
        <taxon>Eukaryota</taxon>
        <taxon>Viridiplantae</taxon>
        <taxon>Streptophyta</taxon>
        <taxon>Charophyceae</taxon>
        <taxon>Charales</taxon>
        <taxon>Characeae</taxon>
        <taxon>Chara</taxon>
    </lineage>
</organism>
<protein>
    <submittedName>
        <fullName evidence="1">Uncharacterized protein</fullName>
    </submittedName>
</protein>
<comment type="caution">
    <text evidence="1">The sequence shown here is derived from an EMBL/GenBank/DDBJ whole genome shotgun (WGS) entry which is preliminary data.</text>
</comment>
<dbReference type="Gramene" id="GBG63953">
    <property type="protein sequence ID" value="GBG63953"/>
    <property type="gene ID" value="CBR_g39957"/>
</dbReference>
<keyword evidence="2" id="KW-1185">Reference proteome</keyword>
<accession>A0A388K1X3</accession>
<evidence type="ECO:0000313" key="1">
    <source>
        <dbReference type="EMBL" id="GBG63953.1"/>
    </source>
</evidence>
<sequence>MASGVSDLDDGGGGDELLEFVESHLAAFSPCEGLRGAGELMERVGDVGEVLNEGAVIVELLFSNDGENFAKVFEVGFEVGAKDDNIIKVDHDTNFEEVTKDVIHGRFKCGGGIGEFEGHHEELVVPEARAKDSLVGVLLVDADLVEATAEINLGEILGSTETIKKLGYAREWVLVLDHDPVQGTVVCAHAEFRGAVLLNEETVGSEGGGARLNEFFLKEFNKLSLHLLGLGDGELVLRATRRRVAELEINGVGYTALVMKLSVAPISRRVRNFTVNAPRETGMNLSWNCADPAQAEEIIVLRRRCSRPNLMSRLWRACCSTRSVKVVADGLGRRVEEHVAVEGSSDGIGDIVGRGAGGVDCDAWRLSGGIELVRGGGGGGVLEGDVVEEARAGRGRLEVDMRGFDSGGMVDDYVTAGVFALGERGGGVTTVEVVVDKDGGDVDVDVEAEACLEEGVAWGVEEGGVVVVTTVMARVFPSSVVTRSEMAAMVVLMESREDWRAINVRRKVASSGVAMVEVGGLPASSWAMLSTESGRRSDMLMDD</sequence>